<evidence type="ECO:0000313" key="2">
    <source>
        <dbReference type="Proteomes" id="UP000318212"/>
    </source>
</evidence>
<comment type="caution">
    <text evidence="1">The sequence shown here is derived from an EMBL/GenBank/DDBJ whole genome shotgun (WGS) entry which is preliminary data.</text>
</comment>
<proteinExistence type="predicted"/>
<name>A0A508AWS5_9GAMM</name>
<dbReference type="Proteomes" id="UP000318212">
    <property type="component" value="Unassembled WGS sequence"/>
</dbReference>
<dbReference type="Pfam" id="PF01963">
    <property type="entry name" value="TraB_PrgY_gumN"/>
    <property type="match status" value="1"/>
</dbReference>
<keyword evidence="2" id="KW-1185">Reference proteome</keyword>
<sequence length="401" mass="43301">MSDQQPGLPAVLVCGALCCTAPHPPCKDVGMRIRSPFPTALVLAALLPMAASAQDAASRTVPAAAPAEAIRDIDAVVVSGVVPGPGLWRVSRDGREMWVLGVLSPLPRRMEWEGRDVEAVVARASEVMLAPNVDVEADVGFFSGLALAPRLIGARRNPGDKRLEDLVPPADYARWQALKARYIGRDGGIERWRPMFAALKLYVEAVEDVGLESEPDVADRVERMARTHGVTLSKPGVEVRIDDPKAAIEEFKQGRIDDLACFTRTLDRLETDLGMMRERANAWAVGDIEGLRALPYTDQFEACRDAARSIEALRSRAGDIGGRLRAEWLREAERALSANTTTLALLPMRELLSDDGLVAALRERGYRIESPDEIAAAAAAQEAVEVSAEPVEAAEAAATAD</sequence>
<protein>
    <submittedName>
        <fullName evidence="1">TraB/GumN family protein</fullName>
    </submittedName>
</protein>
<accession>A0A508AWS5</accession>
<dbReference type="AlphaFoldDB" id="A0A508AWS5"/>
<reference evidence="1 2" key="1">
    <citation type="submission" date="2019-06" db="EMBL/GenBank/DDBJ databases">
        <title>Lysobacter alkalisoli sp. nov. isolated from saline soil.</title>
        <authorList>
            <person name="Sun J.-Q."/>
            <person name="Xu L."/>
        </authorList>
    </citation>
    <scope>NUCLEOTIDE SEQUENCE [LARGE SCALE GENOMIC DNA]</scope>
    <source>
        <strain evidence="1 2">JCM 31130</strain>
    </source>
</reference>
<organism evidence="1 2">
    <name type="scientific">Marilutibacter aestuarii</name>
    <dbReference type="NCBI Taxonomy" id="1706195"/>
    <lineage>
        <taxon>Bacteria</taxon>
        <taxon>Pseudomonadati</taxon>
        <taxon>Pseudomonadota</taxon>
        <taxon>Gammaproteobacteria</taxon>
        <taxon>Lysobacterales</taxon>
        <taxon>Lysobacteraceae</taxon>
        <taxon>Marilutibacter</taxon>
    </lineage>
</organism>
<dbReference type="OrthoDB" id="8743055at2"/>
<gene>
    <name evidence="1" type="ORF">FKV25_00610</name>
</gene>
<evidence type="ECO:0000313" key="1">
    <source>
        <dbReference type="EMBL" id="TQD51535.1"/>
    </source>
</evidence>
<dbReference type="EMBL" id="VICE01000006">
    <property type="protein sequence ID" value="TQD51535.1"/>
    <property type="molecule type" value="Genomic_DNA"/>
</dbReference>
<dbReference type="InterPro" id="IPR002816">
    <property type="entry name" value="TraB/PrgY/GumN_fam"/>
</dbReference>
<dbReference type="CDD" id="cd14788">
    <property type="entry name" value="GumN"/>
    <property type="match status" value="1"/>
</dbReference>